<keyword evidence="4" id="KW-0133">Cell shape</keyword>
<dbReference type="PANTHER" id="PTHR21581">
    <property type="entry name" value="D-ALANYL-D-ALANINE CARBOXYPEPTIDASE"/>
    <property type="match status" value="1"/>
</dbReference>
<evidence type="ECO:0000256" key="10">
    <source>
        <dbReference type="SAM" id="MobiDB-lite"/>
    </source>
</evidence>
<keyword evidence="11" id="KW-0472">Membrane</keyword>
<evidence type="ECO:0000313" key="14">
    <source>
        <dbReference type="EMBL" id="HJA71423.1"/>
    </source>
</evidence>
<evidence type="ECO:0000256" key="3">
    <source>
        <dbReference type="ARBA" id="ARBA00022801"/>
    </source>
</evidence>
<protein>
    <submittedName>
        <fullName evidence="14">D-alanyl-D-alanine carboxypeptidase</fullName>
    </submittedName>
</protein>
<dbReference type="Proteomes" id="UP000823900">
    <property type="component" value="Unassembled WGS sequence"/>
</dbReference>
<feature type="domain" description="Peptidase S11 D-alanyl-D-alanine carboxypeptidase A N-terminal" evidence="13">
    <location>
        <begin position="32"/>
        <end position="264"/>
    </location>
</feature>
<accession>A0A9D2KNB8</accession>
<dbReference type="AlphaFoldDB" id="A0A9D2KNB8"/>
<dbReference type="PRINTS" id="PR00725">
    <property type="entry name" value="DADACBPTASE1"/>
</dbReference>
<keyword evidence="14" id="KW-0121">Carboxypeptidase</keyword>
<proteinExistence type="inferred from homology"/>
<dbReference type="InterPro" id="IPR001967">
    <property type="entry name" value="Peptidase_S11_N"/>
</dbReference>
<feature type="region of interest" description="Disordered" evidence="10">
    <location>
        <begin position="374"/>
        <end position="405"/>
    </location>
</feature>
<keyword evidence="2 12" id="KW-0732">Signal</keyword>
<reference evidence="14" key="2">
    <citation type="submission" date="2021-04" db="EMBL/GenBank/DDBJ databases">
        <authorList>
            <person name="Gilroy R."/>
        </authorList>
    </citation>
    <scope>NUCLEOTIDE SEQUENCE</scope>
    <source>
        <strain evidence="14">CHK178-16964</strain>
    </source>
</reference>
<name>A0A9D2KNB8_9FIRM</name>
<comment type="similarity">
    <text evidence="1 9">Belongs to the peptidase S11 family.</text>
</comment>
<keyword evidence="6" id="KW-0961">Cell wall biogenesis/degradation</keyword>
<evidence type="ECO:0000256" key="11">
    <source>
        <dbReference type="SAM" id="Phobius"/>
    </source>
</evidence>
<gene>
    <name evidence="14" type="ORF">IAA07_07565</name>
</gene>
<dbReference type="GO" id="GO:0008360">
    <property type="term" value="P:regulation of cell shape"/>
    <property type="evidence" value="ECO:0007669"/>
    <property type="project" value="UniProtKB-KW"/>
</dbReference>
<dbReference type="SUPFAM" id="SSF56601">
    <property type="entry name" value="beta-lactamase/transpeptidase-like"/>
    <property type="match status" value="1"/>
</dbReference>
<evidence type="ECO:0000256" key="5">
    <source>
        <dbReference type="ARBA" id="ARBA00022984"/>
    </source>
</evidence>
<feature type="binding site" evidence="8">
    <location>
        <position position="235"/>
    </location>
    <ligand>
        <name>substrate</name>
    </ligand>
</feature>
<sequence>MIRAAAAWILAAAMTLGPASTSYARPDWPSDTGVQSESGIVMDMDSMAVIFAQNIHEQKAPASITKLLTALVVIENANLDDTVTFSHDAVYNVESGSGNKKNIEEGDQMTVRDCLYLLLLESSNQAANALAEHVAGSRDAFVEMMNQKIASLGCTESHFANPSGLNDDTQLTTAYDMALIGAAAYRNPTLLEIGSTLQYKLPPAQNTPNGATANMEHKMLLEDDPNYYPAAVAGKTGYTSIAGQTLVTYAQQDNRKLIAVTLKSTQATHYSDTRNLLDFGFSRFKNVNVSENETSWVTGEEPLSSGGETYQPSELYIDTGAVITLPNEAVFADAEKSLVTDIPQDHPEQAVARIDYTYNERKIGSAWIYTTRQMSEEAANQEESPADQSQEESQEGMEESPQEGGGLKISSSAVIVGAVILLCAVLAGGGIFWYRKRQKEEQERRRILREKRRRRLAEIGCSEEEFERMMEERREGTKTDRNAANNR</sequence>
<feature type="transmembrane region" description="Helical" evidence="11">
    <location>
        <begin position="413"/>
        <end position="434"/>
    </location>
</feature>
<evidence type="ECO:0000256" key="2">
    <source>
        <dbReference type="ARBA" id="ARBA00022729"/>
    </source>
</evidence>
<keyword evidence="5" id="KW-0573">Peptidoglycan synthesis</keyword>
<evidence type="ECO:0000256" key="12">
    <source>
        <dbReference type="SAM" id="SignalP"/>
    </source>
</evidence>
<evidence type="ECO:0000256" key="1">
    <source>
        <dbReference type="ARBA" id="ARBA00007164"/>
    </source>
</evidence>
<dbReference type="InterPro" id="IPR018044">
    <property type="entry name" value="Peptidase_S11"/>
</dbReference>
<dbReference type="PANTHER" id="PTHR21581:SF6">
    <property type="entry name" value="TRAFFICKING PROTEIN PARTICLE COMPLEX SUBUNIT 12"/>
    <property type="match status" value="1"/>
</dbReference>
<dbReference type="GO" id="GO:0009002">
    <property type="term" value="F:serine-type D-Ala-D-Ala carboxypeptidase activity"/>
    <property type="evidence" value="ECO:0007669"/>
    <property type="project" value="InterPro"/>
</dbReference>
<feature type="active site" description="Proton acceptor" evidence="7">
    <location>
        <position position="66"/>
    </location>
</feature>
<dbReference type="GO" id="GO:0009252">
    <property type="term" value="P:peptidoglycan biosynthetic process"/>
    <property type="evidence" value="ECO:0007669"/>
    <property type="project" value="UniProtKB-KW"/>
</dbReference>
<evidence type="ECO:0000256" key="4">
    <source>
        <dbReference type="ARBA" id="ARBA00022960"/>
    </source>
</evidence>
<keyword evidence="11" id="KW-0812">Transmembrane</keyword>
<dbReference type="Pfam" id="PF00768">
    <property type="entry name" value="Peptidase_S11"/>
    <property type="match status" value="1"/>
</dbReference>
<evidence type="ECO:0000256" key="6">
    <source>
        <dbReference type="ARBA" id="ARBA00023316"/>
    </source>
</evidence>
<keyword evidence="14" id="KW-0645">Protease</keyword>
<dbReference type="EMBL" id="DWZA01000065">
    <property type="protein sequence ID" value="HJA71423.1"/>
    <property type="molecule type" value="Genomic_DNA"/>
</dbReference>
<evidence type="ECO:0000256" key="8">
    <source>
        <dbReference type="PIRSR" id="PIRSR618044-2"/>
    </source>
</evidence>
<feature type="active site" evidence="7">
    <location>
        <position position="122"/>
    </location>
</feature>
<evidence type="ECO:0000313" key="15">
    <source>
        <dbReference type="Proteomes" id="UP000823900"/>
    </source>
</evidence>
<keyword evidence="11" id="KW-1133">Transmembrane helix</keyword>
<comment type="caution">
    <text evidence="14">The sequence shown here is derived from an EMBL/GenBank/DDBJ whole genome shotgun (WGS) entry which is preliminary data.</text>
</comment>
<dbReference type="InterPro" id="IPR012338">
    <property type="entry name" value="Beta-lactam/transpept-like"/>
</dbReference>
<keyword evidence="3" id="KW-0378">Hydrolase</keyword>
<feature type="active site" description="Acyl-ester intermediate" evidence="7">
    <location>
        <position position="63"/>
    </location>
</feature>
<evidence type="ECO:0000256" key="7">
    <source>
        <dbReference type="PIRSR" id="PIRSR618044-1"/>
    </source>
</evidence>
<dbReference type="GO" id="GO:0071555">
    <property type="term" value="P:cell wall organization"/>
    <property type="evidence" value="ECO:0007669"/>
    <property type="project" value="UniProtKB-KW"/>
</dbReference>
<feature type="chain" id="PRO_5039723446" evidence="12">
    <location>
        <begin position="25"/>
        <end position="487"/>
    </location>
</feature>
<evidence type="ECO:0000259" key="13">
    <source>
        <dbReference type="Pfam" id="PF00768"/>
    </source>
</evidence>
<feature type="compositionally biased region" description="Acidic residues" evidence="10">
    <location>
        <begin position="389"/>
        <end position="401"/>
    </location>
</feature>
<reference evidence="14" key="1">
    <citation type="journal article" date="2021" name="PeerJ">
        <title>Extensive microbial diversity within the chicken gut microbiome revealed by metagenomics and culture.</title>
        <authorList>
            <person name="Gilroy R."/>
            <person name="Ravi A."/>
            <person name="Getino M."/>
            <person name="Pursley I."/>
            <person name="Horton D.L."/>
            <person name="Alikhan N.F."/>
            <person name="Baker D."/>
            <person name="Gharbi K."/>
            <person name="Hall N."/>
            <person name="Watson M."/>
            <person name="Adriaenssens E.M."/>
            <person name="Foster-Nyarko E."/>
            <person name="Jarju S."/>
            <person name="Secka A."/>
            <person name="Antonio M."/>
            <person name="Oren A."/>
            <person name="Chaudhuri R.R."/>
            <person name="La Ragione R."/>
            <person name="Hildebrand F."/>
            <person name="Pallen M.J."/>
        </authorList>
    </citation>
    <scope>NUCLEOTIDE SEQUENCE</scope>
    <source>
        <strain evidence="14">CHK178-16964</strain>
    </source>
</reference>
<dbReference type="Gene3D" id="3.40.710.10">
    <property type="entry name" value="DD-peptidase/beta-lactamase superfamily"/>
    <property type="match status" value="1"/>
</dbReference>
<organism evidence="14 15">
    <name type="scientific">Candidatus Lachnoclostridium stercoravium</name>
    <dbReference type="NCBI Taxonomy" id="2838633"/>
    <lineage>
        <taxon>Bacteria</taxon>
        <taxon>Bacillati</taxon>
        <taxon>Bacillota</taxon>
        <taxon>Clostridia</taxon>
        <taxon>Lachnospirales</taxon>
        <taxon>Lachnospiraceae</taxon>
    </lineage>
</organism>
<feature type="signal peptide" evidence="12">
    <location>
        <begin position="1"/>
        <end position="24"/>
    </location>
</feature>
<dbReference type="GO" id="GO:0006508">
    <property type="term" value="P:proteolysis"/>
    <property type="evidence" value="ECO:0007669"/>
    <property type="project" value="InterPro"/>
</dbReference>
<evidence type="ECO:0000256" key="9">
    <source>
        <dbReference type="RuleBase" id="RU004016"/>
    </source>
</evidence>